<keyword evidence="3" id="KW-1185">Reference proteome</keyword>
<accession>A0ABY5K6I5</accession>
<protein>
    <recommendedName>
        <fullName evidence="1">HEPN AbiJ-N-terminal domain-containing protein</fullName>
    </recommendedName>
</protein>
<name>A0ABY5K6I5_9CELL</name>
<evidence type="ECO:0000313" key="2">
    <source>
        <dbReference type="EMBL" id="UUI66057.1"/>
    </source>
</evidence>
<dbReference type="Proteomes" id="UP001317322">
    <property type="component" value="Chromosome"/>
</dbReference>
<dbReference type="EMBL" id="CP101989">
    <property type="protein sequence ID" value="UUI66057.1"/>
    <property type="molecule type" value="Genomic_DNA"/>
</dbReference>
<dbReference type="InterPro" id="IPR049503">
    <property type="entry name" value="AbiJ_NTD4"/>
</dbReference>
<sequence>MRFSQRIGATEVRSLIQVETIDMPLRNKLWSLIYLHLSPESESGLGVRSSRYQKLYHDAWLNLLERPIDEMPRYVSRVVDVMREYFYGADWFRPYDMLEFCLTRQNGFGADAIKMANRTLEEHLSGYRFVSEKLVPVTDDSHVQAIEDALSVANAPARIHLRKSLALLGERQSPDVENAMKEAISAVEATCSALVGKPGSTLGEALKKMEESEVLLHPALKGSWLKMYGYTSGADGIRHALQGESSATVDDALYFLIACSAFVSLLTAKAASAGIPLAAT</sequence>
<proteinExistence type="predicted"/>
<organism evidence="2 3">
    <name type="scientific">Cellulomonas wangsupingiae</name>
    <dbReference type="NCBI Taxonomy" id="2968085"/>
    <lineage>
        <taxon>Bacteria</taxon>
        <taxon>Bacillati</taxon>
        <taxon>Actinomycetota</taxon>
        <taxon>Actinomycetes</taxon>
        <taxon>Micrococcales</taxon>
        <taxon>Cellulomonadaceae</taxon>
        <taxon>Cellulomonas</taxon>
    </lineage>
</organism>
<evidence type="ECO:0000259" key="1">
    <source>
        <dbReference type="Pfam" id="PF18863"/>
    </source>
</evidence>
<feature type="domain" description="HEPN AbiJ-N-terminal" evidence="1">
    <location>
        <begin position="1"/>
        <end position="151"/>
    </location>
</feature>
<dbReference type="Pfam" id="PF18863">
    <property type="entry name" value="AbiJ_NTD4"/>
    <property type="match status" value="1"/>
</dbReference>
<evidence type="ECO:0000313" key="3">
    <source>
        <dbReference type="Proteomes" id="UP001317322"/>
    </source>
</evidence>
<reference evidence="2 3" key="1">
    <citation type="submission" date="2022-07" db="EMBL/GenBank/DDBJ databases">
        <title>Novel species in genus cellulomonas.</title>
        <authorList>
            <person name="Ye L."/>
        </authorList>
    </citation>
    <scope>NUCLEOTIDE SEQUENCE [LARGE SCALE GENOMIC DNA]</scope>
    <source>
        <strain evidence="3">zg-Y908</strain>
    </source>
</reference>
<gene>
    <name evidence="2" type="ORF">NP075_04835</name>
</gene>
<dbReference type="RefSeq" id="WP_227564175.1">
    <property type="nucleotide sequence ID" value="NZ_CP101989.1"/>
</dbReference>